<dbReference type="Proteomes" id="UP001353858">
    <property type="component" value="Unassembled WGS sequence"/>
</dbReference>
<evidence type="ECO:0000256" key="1">
    <source>
        <dbReference type="SAM" id="MobiDB-lite"/>
    </source>
</evidence>
<accession>A0AAN7SL32</accession>
<sequence>MLSLKELLWPTFFTTICFLTTICFSLEESEREIFLNPRNFNPHPYQATGYERRIEANGNRGPVLFPTTPTDPDDPNGNSGNINADGDNSFSIDSHPYVGVVRKRKYKQAGRFHNQ</sequence>
<reference evidence="4" key="1">
    <citation type="submission" date="2023-01" db="EMBL/GenBank/DDBJ databases">
        <title>Key to firefly adult light organ development and bioluminescence: homeobox transcription factors regulate luciferase expression and transportation to peroxisome.</title>
        <authorList>
            <person name="Fu X."/>
        </authorList>
    </citation>
    <scope>NUCLEOTIDE SEQUENCE [LARGE SCALE GENOMIC DNA]</scope>
</reference>
<evidence type="ECO:0000313" key="4">
    <source>
        <dbReference type="Proteomes" id="UP001353858"/>
    </source>
</evidence>
<keyword evidence="2" id="KW-0732">Signal</keyword>
<feature type="signal peptide" evidence="2">
    <location>
        <begin position="1"/>
        <end position="25"/>
    </location>
</feature>
<feature type="non-terminal residue" evidence="3">
    <location>
        <position position="115"/>
    </location>
</feature>
<evidence type="ECO:0000256" key="2">
    <source>
        <dbReference type="SAM" id="SignalP"/>
    </source>
</evidence>
<feature type="chain" id="PRO_5043049873" evidence="2">
    <location>
        <begin position="26"/>
        <end position="115"/>
    </location>
</feature>
<proteinExistence type="predicted"/>
<evidence type="ECO:0000313" key="3">
    <source>
        <dbReference type="EMBL" id="KAK4873268.1"/>
    </source>
</evidence>
<gene>
    <name evidence="3" type="ORF">RN001_015297</name>
</gene>
<comment type="caution">
    <text evidence="3">The sequence shown here is derived from an EMBL/GenBank/DDBJ whole genome shotgun (WGS) entry which is preliminary data.</text>
</comment>
<feature type="region of interest" description="Disordered" evidence="1">
    <location>
        <begin position="57"/>
        <end position="96"/>
    </location>
</feature>
<keyword evidence="4" id="KW-1185">Reference proteome</keyword>
<organism evidence="3 4">
    <name type="scientific">Aquatica leii</name>
    <dbReference type="NCBI Taxonomy" id="1421715"/>
    <lineage>
        <taxon>Eukaryota</taxon>
        <taxon>Metazoa</taxon>
        <taxon>Ecdysozoa</taxon>
        <taxon>Arthropoda</taxon>
        <taxon>Hexapoda</taxon>
        <taxon>Insecta</taxon>
        <taxon>Pterygota</taxon>
        <taxon>Neoptera</taxon>
        <taxon>Endopterygota</taxon>
        <taxon>Coleoptera</taxon>
        <taxon>Polyphaga</taxon>
        <taxon>Elateriformia</taxon>
        <taxon>Elateroidea</taxon>
        <taxon>Lampyridae</taxon>
        <taxon>Luciolinae</taxon>
        <taxon>Aquatica</taxon>
    </lineage>
</organism>
<dbReference type="AlphaFoldDB" id="A0AAN7SL32"/>
<dbReference type="EMBL" id="JARPUR010000007">
    <property type="protein sequence ID" value="KAK4873268.1"/>
    <property type="molecule type" value="Genomic_DNA"/>
</dbReference>
<feature type="compositionally biased region" description="Polar residues" evidence="1">
    <location>
        <begin position="76"/>
        <end position="92"/>
    </location>
</feature>
<protein>
    <submittedName>
        <fullName evidence="3">Uncharacterized protein</fullName>
    </submittedName>
</protein>
<name>A0AAN7SL32_9COLE</name>